<dbReference type="InterPro" id="IPR053137">
    <property type="entry name" value="NLR-like"/>
</dbReference>
<keyword evidence="6" id="KW-1185">Reference proteome</keyword>
<accession>A0AAV9XI28</accession>
<gene>
    <name evidence="5" type="ORF">TWF694_009368</name>
</gene>
<dbReference type="GO" id="GO:0016042">
    <property type="term" value="P:lipid catabolic process"/>
    <property type="evidence" value="ECO:0007669"/>
    <property type="project" value="UniProtKB-UniRule"/>
</dbReference>
<dbReference type="CDD" id="cd07216">
    <property type="entry name" value="Pat17_PNPLA8_PNPLA9_like3"/>
    <property type="match status" value="1"/>
</dbReference>
<keyword evidence="2" id="KW-0802">TPR repeat</keyword>
<feature type="short sequence motif" description="DGA/G" evidence="3">
    <location>
        <begin position="172"/>
        <end position="174"/>
    </location>
</feature>
<dbReference type="Gene3D" id="1.25.40.10">
    <property type="entry name" value="Tetratricopeptide repeat domain"/>
    <property type="match status" value="3"/>
</dbReference>
<feature type="active site" description="Nucleophile" evidence="3">
    <location>
        <position position="27"/>
    </location>
</feature>
<evidence type="ECO:0000256" key="3">
    <source>
        <dbReference type="PROSITE-ProRule" id="PRU01161"/>
    </source>
</evidence>
<dbReference type="GO" id="GO:0016787">
    <property type="term" value="F:hydrolase activity"/>
    <property type="evidence" value="ECO:0007669"/>
    <property type="project" value="UniProtKB-UniRule"/>
</dbReference>
<name>A0AAV9XI28_9PEZI</name>
<dbReference type="Pfam" id="PF01734">
    <property type="entry name" value="Patatin"/>
    <property type="match status" value="1"/>
</dbReference>
<organism evidence="5 6">
    <name type="scientific">Orbilia ellipsospora</name>
    <dbReference type="NCBI Taxonomy" id="2528407"/>
    <lineage>
        <taxon>Eukaryota</taxon>
        <taxon>Fungi</taxon>
        <taxon>Dikarya</taxon>
        <taxon>Ascomycota</taxon>
        <taxon>Pezizomycotina</taxon>
        <taxon>Orbiliomycetes</taxon>
        <taxon>Orbiliales</taxon>
        <taxon>Orbiliaceae</taxon>
        <taxon>Orbilia</taxon>
    </lineage>
</organism>
<dbReference type="Pfam" id="PF13424">
    <property type="entry name" value="TPR_12"/>
    <property type="match status" value="4"/>
</dbReference>
<keyword evidence="3" id="KW-0442">Lipid degradation</keyword>
<dbReference type="Pfam" id="PF13191">
    <property type="entry name" value="AAA_16"/>
    <property type="match status" value="1"/>
</dbReference>
<evidence type="ECO:0000256" key="1">
    <source>
        <dbReference type="ARBA" id="ARBA00023098"/>
    </source>
</evidence>
<dbReference type="InterPro" id="IPR027417">
    <property type="entry name" value="P-loop_NTPase"/>
</dbReference>
<evidence type="ECO:0000313" key="6">
    <source>
        <dbReference type="Proteomes" id="UP001365542"/>
    </source>
</evidence>
<feature type="domain" description="PNPLA" evidence="4">
    <location>
        <begin position="1"/>
        <end position="185"/>
    </location>
</feature>
<keyword evidence="3" id="KW-0378">Hydrolase</keyword>
<comment type="caution">
    <text evidence="3">Lacks conserved residue(s) required for the propagation of feature annotation.</text>
</comment>
<dbReference type="Pfam" id="PF13374">
    <property type="entry name" value="TPR_10"/>
    <property type="match status" value="1"/>
</dbReference>
<comment type="caution">
    <text evidence="5">The sequence shown here is derived from an EMBL/GenBank/DDBJ whole genome shotgun (WGS) entry which is preliminary data.</text>
</comment>
<evidence type="ECO:0000259" key="4">
    <source>
        <dbReference type="PROSITE" id="PS51635"/>
    </source>
</evidence>
<keyword evidence="1 3" id="KW-0443">Lipid metabolism</keyword>
<dbReference type="SUPFAM" id="SSF52540">
    <property type="entry name" value="P-loop containing nucleoside triphosphate hydrolases"/>
    <property type="match status" value="1"/>
</dbReference>
<dbReference type="InterPro" id="IPR016035">
    <property type="entry name" value="Acyl_Trfase/lysoPLipase"/>
</dbReference>
<evidence type="ECO:0000256" key="2">
    <source>
        <dbReference type="PROSITE-ProRule" id="PRU00339"/>
    </source>
</evidence>
<proteinExistence type="predicted"/>
<dbReference type="InterPro" id="IPR041664">
    <property type="entry name" value="AAA_16"/>
</dbReference>
<dbReference type="PANTHER" id="PTHR46082:SF6">
    <property type="entry name" value="AAA+ ATPASE DOMAIN-CONTAINING PROTEIN-RELATED"/>
    <property type="match status" value="1"/>
</dbReference>
<dbReference type="SUPFAM" id="SSF52151">
    <property type="entry name" value="FabD/lysophospholipase-like"/>
    <property type="match status" value="1"/>
</dbReference>
<feature type="active site" description="Proton acceptor" evidence="3">
    <location>
        <position position="172"/>
    </location>
</feature>
<feature type="short sequence motif" description="GXSXG" evidence="3">
    <location>
        <begin position="25"/>
        <end position="29"/>
    </location>
</feature>
<dbReference type="Proteomes" id="UP001365542">
    <property type="component" value="Unassembled WGS sequence"/>
</dbReference>
<dbReference type="SMART" id="SM00028">
    <property type="entry name" value="TPR"/>
    <property type="match status" value="5"/>
</dbReference>
<dbReference type="InterPro" id="IPR019734">
    <property type="entry name" value="TPR_rpt"/>
</dbReference>
<dbReference type="Gene3D" id="3.40.1090.10">
    <property type="entry name" value="Cytosolic phospholipase A2 catalytic domain"/>
    <property type="match status" value="1"/>
</dbReference>
<reference evidence="5 6" key="1">
    <citation type="submission" date="2019-10" db="EMBL/GenBank/DDBJ databases">
        <authorList>
            <person name="Palmer J.M."/>
        </authorList>
    </citation>
    <scope>NUCLEOTIDE SEQUENCE [LARGE SCALE GENOMIC DNA]</scope>
    <source>
        <strain evidence="5 6">TWF694</strain>
    </source>
</reference>
<feature type="repeat" description="TPR" evidence="2">
    <location>
        <begin position="1117"/>
        <end position="1150"/>
    </location>
</feature>
<dbReference type="InterPro" id="IPR011990">
    <property type="entry name" value="TPR-like_helical_dom_sf"/>
</dbReference>
<evidence type="ECO:0000313" key="5">
    <source>
        <dbReference type="EMBL" id="KAK6540577.1"/>
    </source>
</evidence>
<dbReference type="EMBL" id="JAVHJO010000005">
    <property type="protein sequence ID" value="KAK6540577.1"/>
    <property type="molecule type" value="Genomic_DNA"/>
</dbReference>
<dbReference type="PROSITE" id="PS50005">
    <property type="entry name" value="TPR"/>
    <property type="match status" value="1"/>
</dbReference>
<dbReference type="InterPro" id="IPR002641">
    <property type="entry name" value="PNPLA_dom"/>
</dbReference>
<dbReference type="GO" id="GO:0043531">
    <property type="term" value="F:ADP binding"/>
    <property type="evidence" value="ECO:0007669"/>
    <property type="project" value="InterPro"/>
</dbReference>
<dbReference type="Gene3D" id="3.40.50.300">
    <property type="entry name" value="P-loop containing nucleotide triphosphate hydrolases"/>
    <property type="match status" value="1"/>
</dbReference>
<dbReference type="PANTHER" id="PTHR46082">
    <property type="entry name" value="ATP/GTP-BINDING PROTEIN-RELATED"/>
    <property type="match status" value="1"/>
</dbReference>
<protein>
    <recommendedName>
        <fullName evidence="4">PNPLA domain-containing protein</fullName>
    </recommendedName>
</protein>
<dbReference type="PROSITE" id="PS51635">
    <property type="entry name" value="PNPLA"/>
    <property type="match status" value="1"/>
</dbReference>
<dbReference type="SUPFAM" id="SSF48452">
    <property type="entry name" value="TPR-like"/>
    <property type="match status" value="2"/>
</dbReference>
<dbReference type="GO" id="GO:0046486">
    <property type="term" value="P:glycerolipid metabolic process"/>
    <property type="evidence" value="ECO:0007669"/>
    <property type="project" value="UniProtKB-ARBA"/>
</dbReference>
<sequence>MHNIKPTDNMHEIMKPCDYFDMICGTSTGGLIAIMLGRLRMGVQETIDAYKILAKTVFREKIYHSRRLSWVGDLLGKSRYSGDTLAEVIKGIVESKAGSKDEPMRDPLEDACKVFVCATRTANTELTLLRTYKCNEEDDNNPPIWQAARATSAAPTFFPPVSMGNPPSEYVDGAMLKNNPIRVLMRESKRIWGSDVEYSCIISIGTGVLTQRKLGSKGHQILLACVTLATHAENVAREFRADEGGTLKKEGKYYRFNAPQGVREIKLDEWRDFDTIDATTRSYLNDVDDDIEACVKKLVESRWIPPRRPSSPDPIESEYVDIPRQSSRYFTGRVDMLQDLHNYFQAPSRASPRIAVFIGLGGIGKTQTALHYFEQERKNYPIALFVECNSEQEALSAFIRFGNIVVDEECRKFPENSYSETAKSIGFSCLLEQSTNQSRLENRQRIVKAVKSWLARKKERFLIIFDNYDDPHAMNLTDYIPYQGNGDIIITTRDHDTGALGQKFSIDEMPKSEAIDLLERSSGLNLRTKELLPIASKITESLGYLPLAIDQAGGYLAHSDQPISSFLPIYEKHARSILSRIPSDGMLGYRYSAFTTWEMSFERLLLLSPTSASLLELLGFVNNQDIHSGLYNPMEALRPMAIKGGSPRTDMILPTLESTFGGQESMGGAIGVRYDDGFVFNEAFQFLSKLCLARRSKEMGIYYVHPVVHVWIRERIPPLQRNLYARYAIVFVARALPTLYGKDSTDVWKTHRRLFPHIQAAWGHIKKYVPPDDDKDCWGFLDALEVLANSLQEQGLYDLAEEMQCRVYEGKTAAFGVRSEATLDSATKLATIYDRKGNATKSEELYKLALEAFTELLGEGHAKTLAVIHNLAGVLNYRAKYLEAEIFYRKALEGRKKLGVGNLDTLETMDALASLLYASQRAKEAEPLRRYVLEKRRELLGPGDSKTLTTALNMGILLSGLGKNDEALKTFDQTYQEGQKVLHESQSPSAFSALTTIAVFYANIGHAKKAEALFRDVLAGQKLILGDFHPDTLWTQNCLGGVLFVKEKNATTAYIVEKAFIDIEGVLGPKHLDTLWVGHNLALVYQAMGRSDEAEALQERVVEGYMDELGDNHVNTLYMINDLGDIYAKSGKYEKAEARLRKAFEGKKKNFGFRSPHTLYSATMLAGVLKELGKLDESEELFKETLNTTIEILGNEHADVCLCMMSLAELYFIQERFPECLQMYKKVYAIRKQLQGEGHNNTLHTKKLLEETERRMADPSSTSDLVELFKRDGAVLSQFGYRCRDDVVQVLF</sequence>